<dbReference type="PRINTS" id="PR00081">
    <property type="entry name" value="GDHRDH"/>
</dbReference>
<comment type="caution">
    <text evidence="3">The sequence shown here is derived from an EMBL/GenBank/DDBJ whole genome shotgun (WGS) entry which is preliminary data.</text>
</comment>
<sequence>MTYTDKTIVITGAANGIGAVLARGYAEEGASVVLADTDAQNGENNAAGIRENNGKAQFIQTDVSREEEVINLMKKAEEQFGTIDLLINNAGKSVFRDPFDFSAADWDDVLGSNLKSVFLCTKEAAGYMKKHGMGGSVVNIASTRALMSEPHSEAYAASKGGIIGLTHAFAASLAEDRIRVNAVSPGWIHTGDREKLRDIDHEQHPSGRVGTPGDILRVCLFLTDPDNDFVNGENIVVDGGMTRKMIYEH</sequence>
<dbReference type="AlphaFoldDB" id="A0A2W0H588"/>
<organism evidence="3 4">
    <name type="scientific">Alteribacter lacisalsi</name>
    <dbReference type="NCBI Taxonomy" id="2045244"/>
    <lineage>
        <taxon>Bacteria</taxon>
        <taxon>Bacillati</taxon>
        <taxon>Bacillota</taxon>
        <taxon>Bacilli</taxon>
        <taxon>Bacillales</taxon>
        <taxon>Bacillaceae</taxon>
        <taxon>Alteribacter</taxon>
    </lineage>
</organism>
<dbReference type="SUPFAM" id="SSF51735">
    <property type="entry name" value="NAD(P)-binding Rossmann-fold domains"/>
    <property type="match status" value="1"/>
</dbReference>
<dbReference type="PANTHER" id="PTHR24321">
    <property type="entry name" value="DEHYDROGENASES, SHORT CHAIN"/>
    <property type="match status" value="1"/>
</dbReference>
<dbReference type="Pfam" id="PF13561">
    <property type="entry name" value="adh_short_C2"/>
    <property type="match status" value="1"/>
</dbReference>
<reference evidence="3 4" key="1">
    <citation type="submission" date="2017-10" db="EMBL/GenBank/DDBJ databases">
        <title>Bacillus sp. nov., a halophilic bacterium isolated from a Yangshapao Lake.</title>
        <authorList>
            <person name="Wang H."/>
        </authorList>
    </citation>
    <scope>NUCLEOTIDE SEQUENCE [LARGE SCALE GENOMIC DNA]</scope>
    <source>
        <strain evidence="3 4">YSP-3</strain>
    </source>
</reference>
<evidence type="ECO:0000256" key="1">
    <source>
        <dbReference type="ARBA" id="ARBA00006484"/>
    </source>
</evidence>
<proteinExistence type="inferred from homology"/>
<dbReference type="PROSITE" id="PS00061">
    <property type="entry name" value="ADH_SHORT"/>
    <property type="match status" value="1"/>
</dbReference>
<dbReference type="GO" id="GO:0008206">
    <property type="term" value="P:bile acid metabolic process"/>
    <property type="evidence" value="ECO:0007669"/>
    <property type="project" value="UniProtKB-ARBA"/>
</dbReference>
<dbReference type="PANTHER" id="PTHR24321:SF8">
    <property type="entry name" value="ESTRADIOL 17-BETA-DEHYDROGENASE 8-RELATED"/>
    <property type="match status" value="1"/>
</dbReference>
<dbReference type="InterPro" id="IPR036291">
    <property type="entry name" value="NAD(P)-bd_dom_sf"/>
</dbReference>
<dbReference type="InterPro" id="IPR020904">
    <property type="entry name" value="Sc_DH/Rdtase_CS"/>
</dbReference>
<dbReference type="InterPro" id="IPR002347">
    <property type="entry name" value="SDR_fam"/>
</dbReference>
<dbReference type="Gene3D" id="3.40.50.720">
    <property type="entry name" value="NAD(P)-binding Rossmann-like Domain"/>
    <property type="match status" value="1"/>
</dbReference>
<protein>
    <submittedName>
        <fullName evidence="3">3-ketoacyl-ACP reductase</fullName>
    </submittedName>
</protein>
<gene>
    <name evidence="3" type="ORF">CR205_15455</name>
</gene>
<dbReference type="FunFam" id="3.40.50.720:FF:000084">
    <property type="entry name" value="Short-chain dehydrogenase reductase"/>
    <property type="match status" value="1"/>
</dbReference>
<dbReference type="GO" id="GO:0016491">
    <property type="term" value="F:oxidoreductase activity"/>
    <property type="evidence" value="ECO:0007669"/>
    <property type="project" value="UniProtKB-KW"/>
</dbReference>
<evidence type="ECO:0000313" key="4">
    <source>
        <dbReference type="Proteomes" id="UP000248066"/>
    </source>
</evidence>
<keyword evidence="2" id="KW-0560">Oxidoreductase</keyword>
<evidence type="ECO:0000313" key="3">
    <source>
        <dbReference type="EMBL" id="PYZ95786.1"/>
    </source>
</evidence>
<keyword evidence="4" id="KW-1185">Reference proteome</keyword>
<dbReference type="OrthoDB" id="9803333at2"/>
<comment type="similarity">
    <text evidence="1">Belongs to the short-chain dehydrogenases/reductases (SDR) family.</text>
</comment>
<name>A0A2W0H588_9BACI</name>
<dbReference type="EMBL" id="PDOF01000003">
    <property type="protein sequence ID" value="PYZ95786.1"/>
    <property type="molecule type" value="Genomic_DNA"/>
</dbReference>
<evidence type="ECO:0000256" key="2">
    <source>
        <dbReference type="ARBA" id="ARBA00023002"/>
    </source>
</evidence>
<accession>A0A2W0H588</accession>
<dbReference type="PRINTS" id="PR00080">
    <property type="entry name" value="SDRFAMILY"/>
</dbReference>
<dbReference type="Proteomes" id="UP000248066">
    <property type="component" value="Unassembled WGS sequence"/>
</dbReference>
<dbReference type="RefSeq" id="WP_110521063.1">
    <property type="nucleotide sequence ID" value="NZ_PDOF01000003.1"/>
</dbReference>